<keyword evidence="3" id="KW-1185">Reference proteome</keyword>
<feature type="compositionally biased region" description="Basic and acidic residues" evidence="1">
    <location>
        <begin position="90"/>
        <end position="103"/>
    </location>
</feature>
<evidence type="ECO:0000256" key="1">
    <source>
        <dbReference type="SAM" id="MobiDB-lite"/>
    </source>
</evidence>
<proteinExistence type="predicted"/>
<accession>A0A9D3SCN6</accession>
<evidence type="ECO:0000313" key="2">
    <source>
        <dbReference type="EMBL" id="KAG7319237.1"/>
    </source>
</evidence>
<feature type="region of interest" description="Disordered" evidence="1">
    <location>
        <begin position="71"/>
        <end position="107"/>
    </location>
</feature>
<organism evidence="2 3">
    <name type="scientific">Hemibagrus wyckioides</name>
    <dbReference type="NCBI Taxonomy" id="337641"/>
    <lineage>
        <taxon>Eukaryota</taxon>
        <taxon>Metazoa</taxon>
        <taxon>Chordata</taxon>
        <taxon>Craniata</taxon>
        <taxon>Vertebrata</taxon>
        <taxon>Euteleostomi</taxon>
        <taxon>Actinopterygii</taxon>
        <taxon>Neopterygii</taxon>
        <taxon>Teleostei</taxon>
        <taxon>Ostariophysi</taxon>
        <taxon>Siluriformes</taxon>
        <taxon>Bagridae</taxon>
        <taxon>Hemibagrus</taxon>
    </lineage>
</organism>
<sequence length="174" mass="19433">MYGRVLRSSGGRRSRHFKALLHNVLLREQKDAEATGQKAHQDVKQLQTLLKFQGSPQTQSTSDLLVQALSERRGGFPHAPPSANPQRVTSAERQRAPRSDRVSGRTWRSPQLLLEISEGTVLQRQAPNSDLHPQNHQNPLEPSDATLNTITSHSSVCFGCDDKTKAVCLLYRTF</sequence>
<evidence type="ECO:0000313" key="3">
    <source>
        <dbReference type="Proteomes" id="UP000824219"/>
    </source>
</evidence>
<dbReference type="EMBL" id="JAHKSW010000021">
    <property type="protein sequence ID" value="KAG7319237.1"/>
    <property type="molecule type" value="Genomic_DNA"/>
</dbReference>
<dbReference type="AlphaFoldDB" id="A0A9D3SCN6"/>
<dbReference type="Proteomes" id="UP000824219">
    <property type="component" value="Linkage Group LG21"/>
</dbReference>
<comment type="caution">
    <text evidence="2">The sequence shown here is derived from an EMBL/GenBank/DDBJ whole genome shotgun (WGS) entry which is preliminary data.</text>
</comment>
<name>A0A9D3SCN6_9TELE</name>
<gene>
    <name evidence="2" type="ORF">KOW79_017711</name>
</gene>
<protein>
    <submittedName>
        <fullName evidence="2">Uncharacterized protein</fullName>
    </submittedName>
</protein>
<reference evidence="2 3" key="1">
    <citation type="submission" date="2021-06" db="EMBL/GenBank/DDBJ databases">
        <title>Chromosome-level genome assembly of the red-tail catfish (Hemibagrus wyckioides).</title>
        <authorList>
            <person name="Shao F."/>
        </authorList>
    </citation>
    <scope>NUCLEOTIDE SEQUENCE [LARGE SCALE GENOMIC DNA]</scope>
    <source>
        <strain evidence="2">EC202008001</strain>
        <tissue evidence="2">Blood</tissue>
    </source>
</reference>